<keyword evidence="7" id="KW-1185">Reference proteome</keyword>
<evidence type="ECO:0000256" key="5">
    <source>
        <dbReference type="ARBA" id="ARBA00023157"/>
    </source>
</evidence>
<evidence type="ECO:0000256" key="2">
    <source>
        <dbReference type="ARBA" id="ARBA00022514"/>
    </source>
</evidence>
<comment type="subcellular location">
    <subcellularLocation>
        <location evidence="1">Secreted</location>
    </subcellularLocation>
</comment>
<dbReference type="SUPFAM" id="SSF47266">
    <property type="entry name" value="4-helical cytokines"/>
    <property type="match status" value="1"/>
</dbReference>
<organism evidence="6 7">
    <name type="scientific">Coilia grayii</name>
    <name type="common">Gray's grenadier anchovy</name>
    <dbReference type="NCBI Taxonomy" id="363190"/>
    <lineage>
        <taxon>Eukaryota</taxon>
        <taxon>Metazoa</taxon>
        <taxon>Chordata</taxon>
        <taxon>Craniata</taxon>
        <taxon>Vertebrata</taxon>
        <taxon>Euteleostomi</taxon>
        <taxon>Actinopterygii</taxon>
        <taxon>Neopterygii</taxon>
        <taxon>Teleostei</taxon>
        <taxon>Clupei</taxon>
        <taxon>Clupeiformes</taxon>
        <taxon>Clupeoidei</taxon>
        <taxon>Engraulidae</taxon>
        <taxon>Coilinae</taxon>
        <taxon>Coilia</taxon>
    </lineage>
</organism>
<dbReference type="GO" id="GO:0005615">
    <property type="term" value="C:extracellular space"/>
    <property type="evidence" value="ECO:0007669"/>
    <property type="project" value="UniProtKB-KW"/>
</dbReference>
<dbReference type="PANTHER" id="PTHR11691:SF62">
    <property type="entry name" value="INTERFERON PHI 2-RELATED"/>
    <property type="match status" value="1"/>
</dbReference>
<dbReference type="PANTHER" id="PTHR11691">
    <property type="entry name" value="TYPE I INTERFERON"/>
    <property type="match status" value="1"/>
</dbReference>
<dbReference type="EMBL" id="JBHFQA010000003">
    <property type="protein sequence ID" value="KAL2100552.1"/>
    <property type="molecule type" value="Genomic_DNA"/>
</dbReference>
<keyword evidence="3" id="KW-0964">Secreted</keyword>
<dbReference type="InterPro" id="IPR009079">
    <property type="entry name" value="4_helix_cytokine-like_core"/>
</dbReference>
<evidence type="ECO:0000256" key="4">
    <source>
        <dbReference type="ARBA" id="ARBA00023118"/>
    </source>
</evidence>
<dbReference type="GO" id="GO:0051607">
    <property type="term" value="P:defense response to virus"/>
    <property type="evidence" value="ECO:0007669"/>
    <property type="project" value="UniProtKB-KW"/>
</dbReference>
<proteinExistence type="predicted"/>
<evidence type="ECO:0000313" key="6">
    <source>
        <dbReference type="EMBL" id="KAL2100552.1"/>
    </source>
</evidence>
<dbReference type="AlphaFoldDB" id="A0ABD1KMY2"/>
<reference evidence="6 7" key="1">
    <citation type="submission" date="2024-09" db="EMBL/GenBank/DDBJ databases">
        <title>A chromosome-level genome assembly of Gray's grenadier anchovy, Coilia grayii.</title>
        <authorList>
            <person name="Fu Z."/>
        </authorList>
    </citation>
    <scope>NUCLEOTIDE SEQUENCE [LARGE SCALE GENOMIC DNA]</scope>
    <source>
        <strain evidence="6">G4</strain>
        <tissue evidence="6">Muscle</tissue>
    </source>
</reference>
<dbReference type="Proteomes" id="UP001591681">
    <property type="component" value="Unassembled WGS sequence"/>
</dbReference>
<dbReference type="InterPro" id="IPR000471">
    <property type="entry name" value="Interferon_alpha/beta/delta"/>
</dbReference>
<evidence type="ECO:0000256" key="1">
    <source>
        <dbReference type="ARBA" id="ARBA00004613"/>
    </source>
</evidence>
<sequence length="171" mass="19323">MEDKPHRLGVYNHLCNHLSTTTTTNSGILFALTITIFAWHVDAVPVTCGLQRRLLDESHRLLEGMSGLFPLECLDLNLAIAFPFSALETSEAAENSASAERAAYEALMLIDTVFAMGSMPASWKYQEDFQQVINRQIEESKCRYSVCAWEVARKEILRTLKLILHNSNYLI</sequence>
<keyword evidence="4" id="KW-0051">Antiviral defense</keyword>
<keyword evidence="2" id="KW-0202">Cytokine</keyword>
<name>A0ABD1KMY2_9TELE</name>
<accession>A0ABD1KMY2</accession>
<dbReference type="Gene3D" id="1.20.1250.10">
    <property type="match status" value="1"/>
</dbReference>
<evidence type="ECO:0000256" key="3">
    <source>
        <dbReference type="ARBA" id="ARBA00022525"/>
    </source>
</evidence>
<evidence type="ECO:0000313" key="7">
    <source>
        <dbReference type="Proteomes" id="UP001591681"/>
    </source>
</evidence>
<dbReference type="GO" id="GO:0005125">
    <property type="term" value="F:cytokine activity"/>
    <property type="evidence" value="ECO:0007669"/>
    <property type="project" value="UniProtKB-KW"/>
</dbReference>
<protein>
    <submittedName>
        <fullName evidence="6">Uncharacterized protein</fullName>
    </submittedName>
</protein>
<comment type="caution">
    <text evidence="6">The sequence shown here is derived from an EMBL/GenBank/DDBJ whole genome shotgun (WGS) entry which is preliminary data.</text>
</comment>
<keyword evidence="5" id="KW-1015">Disulfide bond</keyword>
<gene>
    <name evidence="6" type="ORF">ACEWY4_002313</name>
</gene>